<sequence>MPRFLWRHALVLMMAALLPSAEVCANEPSLSTSIKGVTGLNTIPTARMEESGTLRVGAAHTEPYNHVFAGMQVTDYLYVNLRQSMMAESVLKRPERVYPGLDFKLRLAKEGRYMPELSFGMDSVLGHRRFSSEYFVLSKRYHDFDLTGGIAWGRMAGEGHIASPLARTLSRLDSNRDMDDENAASPSDWFTGDRIGFFGGIEYKTPIEDLSLKLEYAPDDYSTERKRTAPWSVGVNYNPKEWISLGAAMVGTDKIMARITFQGNMLGWRGKSYKESKPFQFDTRRPAQTWRHLPREMAEADGINLGKTRVSGVDFSAVLHMNDYQPSTMQMGRAARHLTASAGAYIETITIIPVRTGLRGKAITFSRRDLEQAIVRSLGSPEEIWQDVSFRDDRRSITLKNRERKFSLVPQLDASPLEEETTHLYRTSVLFNEKKEWRYGITTGTGLRLNVADNLHRLYKFRDIGMDAVRSDADFYTYNRVNLDRGFVSWMHTPLPGFHISAAAGYLEEMFAGYGGEILYRPFDSPFAVGAEGWNTHKRDGTSPLALGFSSEPRFTGHLNLFYDVPATDITTFASAGRFIGGDEGVRFGARTQLANGIKFEAFMTVTNADSKDVFESDRNAQAGFRIALPFGNLKYVPQGSEARINIAPLGRDDAAILDKPVSLYEATEPVSYRHLGRNWQAVLN</sequence>
<comment type="caution">
    <text evidence="2">The sequence shown here is derived from an EMBL/GenBank/DDBJ whole genome shotgun (WGS) entry which is preliminary data.</text>
</comment>
<organism evidence="2 3">
    <name type="scientific">Micavibrio aeruginosavorus</name>
    <dbReference type="NCBI Taxonomy" id="349221"/>
    <lineage>
        <taxon>Bacteria</taxon>
        <taxon>Pseudomonadati</taxon>
        <taxon>Bdellovibrionota</taxon>
        <taxon>Bdellovibrionia</taxon>
        <taxon>Bdellovibrionales</taxon>
        <taxon>Pseudobdellovibrionaceae</taxon>
        <taxon>Micavibrio</taxon>
    </lineage>
</organism>
<dbReference type="InterPro" id="IPR010344">
    <property type="entry name" value="YbjH"/>
</dbReference>
<protein>
    <recommendedName>
        <fullName evidence="4">YjbH domain-containing protein</fullName>
    </recommendedName>
</protein>
<evidence type="ECO:0008006" key="4">
    <source>
        <dbReference type="Google" id="ProtNLM"/>
    </source>
</evidence>
<feature type="signal peptide" evidence="1">
    <location>
        <begin position="1"/>
        <end position="25"/>
    </location>
</feature>
<accession>A0A2W5A067</accession>
<evidence type="ECO:0000313" key="3">
    <source>
        <dbReference type="Proteomes" id="UP000249557"/>
    </source>
</evidence>
<reference evidence="2 3" key="1">
    <citation type="submission" date="2017-08" db="EMBL/GenBank/DDBJ databases">
        <title>Infants hospitalized years apart are colonized by the same room-sourced microbial strains.</title>
        <authorList>
            <person name="Brooks B."/>
            <person name="Olm M.R."/>
            <person name="Firek B.A."/>
            <person name="Baker R."/>
            <person name="Thomas B.C."/>
            <person name="Morowitz M.J."/>
            <person name="Banfield J.F."/>
        </authorList>
    </citation>
    <scope>NUCLEOTIDE SEQUENCE [LARGE SCALE GENOMIC DNA]</scope>
    <source>
        <strain evidence="2">S2_018_000_R2_104</strain>
    </source>
</reference>
<gene>
    <name evidence="2" type="ORF">DI626_04925</name>
</gene>
<keyword evidence="1" id="KW-0732">Signal</keyword>
<evidence type="ECO:0000313" key="2">
    <source>
        <dbReference type="EMBL" id="PZO87046.1"/>
    </source>
</evidence>
<dbReference type="Pfam" id="PF06082">
    <property type="entry name" value="YjbH"/>
    <property type="match status" value="1"/>
</dbReference>
<name>A0A2W5A067_9BACT</name>
<dbReference type="EMBL" id="QFNK01000076">
    <property type="protein sequence ID" value="PZO87046.1"/>
    <property type="molecule type" value="Genomic_DNA"/>
</dbReference>
<proteinExistence type="predicted"/>
<feature type="chain" id="PRO_5016168554" description="YjbH domain-containing protein" evidence="1">
    <location>
        <begin position="26"/>
        <end position="685"/>
    </location>
</feature>
<dbReference type="Proteomes" id="UP000249557">
    <property type="component" value="Unassembled WGS sequence"/>
</dbReference>
<dbReference type="AlphaFoldDB" id="A0A2W5A067"/>
<evidence type="ECO:0000256" key="1">
    <source>
        <dbReference type="SAM" id="SignalP"/>
    </source>
</evidence>